<comment type="caution">
    <text evidence="3">The sequence shown here is derived from an EMBL/GenBank/DDBJ whole genome shotgun (WGS) entry which is preliminary data.</text>
</comment>
<dbReference type="InterPro" id="IPR014973">
    <property type="entry name" value="DUF1835"/>
</dbReference>
<accession>S0FHN7</accession>
<keyword evidence="4" id="KW-1185">Reference proteome</keyword>
<gene>
    <name evidence="3" type="ORF">CTER_2836</name>
</gene>
<evidence type="ECO:0000313" key="3">
    <source>
        <dbReference type="EMBL" id="EMS71280.1"/>
    </source>
</evidence>
<protein>
    <recommendedName>
        <fullName evidence="5">DUF1835 domain-containing protein</fullName>
    </recommendedName>
</protein>
<dbReference type="AlphaFoldDB" id="S0FHN7"/>
<dbReference type="eggNOG" id="ENOG502Z939">
    <property type="taxonomic scope" value="Bacteria"/>
</dbReference>
<dbReference type="EMBL" id="AORV01000040">
    <property type="protein sequence ID" value="EMS71280.1"/>
    <property type="molecule type" value="Genomic_DNA"/>
</dbReference>
<name>S0FHN7_RUMCE</name>
<dbReference type="Pfam" id="PF08874">
    <property type="entry name" value="DUF1835"/>
    <property type="match status" value="1"/>
</dbReference>
<proteinExistence type="predicted"/>
<evidence type="ECO:0008006" key="5">
    <source>
        <dbReference type="Google" id="ProtNLM"/>
    </source>
</evidence>
<dbReference type="Pfam" id="PF12395">
    <property type="entry name" value="DUF3658"/>
    <property type="match status" value="1"/>
</dbReference>
<dbReference type="Proteomes" id="UP000014155">
    <property type="component" value="Unassembled WGS sequence"/>
</dbReference>
<dbReference type="RefSeq" id="WP_004626819.1">
    <property type="nucleotide sequence ID" value="NZ_AORV01000040.1"/>
</dbReference>
<sequence>MIEIVFDLSTAGSLKFAKTREQGELPGSADEVESLTLALHIGDISCMNEGINSRKELFDNIFENIPDMSDTIWKTNQKAMARLKDAEKTLEAVRVWICENNPLELCGLYFVCHLMVNYQNQLSVVCVPKEMEKDNCIINYSNTGEIAPDIFGTFIRYEETVSVLRRKVYSDIWSSLVRENAPLRVLINGNLIGVPENFYDFALRANMPDGEFRLAELIGKILIQISGIGDYWLLLRVKSMLQSGELIMVSDAAGNYPYSAVVKRNKYIL</sequence>
<reference evidence="3 4" key="1">
    <citation type="journal article" date="2013" name="Genome Announc.">
        <title>Draft Genome Sequence of the Cellulolytic, Mesophilic, Anaerobic Bacterium Clostridium termitidis Strain CT1112 (DSM 5398).</title>
        <authorList>
            <person name="Lal S."/>
            <person name="Ramachandran U."/>
            <person name="Zhang X."/>
            <person name="Munir R."/>
            <person name="Sparling R."/>
            <person name="Levin D.B."/>
        </authorList>
    </citation>
    <scope>NUCLEOTIDE SEQUENCE [LARGE SCALE GENOMIC DNA]</scope>
    <source>
        <strain evidence="3 4">CT1112</strain>
    </source>
</reference>
<dbReference type="PATRIC" id="fig|1195236.3.peg.3157"/>
<evidence type="ECO:0000259" key="1">
    <source>
        <dbReference type="Pfam" id="PF08874"/>
    </source>
</evidence>
<feature type="domain" description="DUF1835" evidence="1">
    <location>
        <begin position="2"/>
        <end position="125"/>
    </location>
</feature>
<evidence type="ECO:0000259" key="2">
    <source>
        <dbReference type="Pfam" id="PF12395"/>
    </source>
</evidence>
<dbReference type="InterPro" id="IPR022123">
    <property type="entry name" value="DUF3658"/>
</dbReference>
<dbReference type="STRING" id="1195236.CTER_2836"/>
<feature type="domain" description="DUF3658" evidence="2">
    <location>
        <begin position="156"/>
        <end position="252"/>
    </location>
</feature>
<organism evidence="3 4">
    <name type="scientific">Ruminiclostridium cellobioparum subsp. termitidis CT1112</name>
    <dbReference type="NCBI Taxonomy" id="1195236"/>
    <lineage>
        <taxon>Bacteria</taxon>
        <taxon>Bacillati</taxon>
        <taxon>Bacillota</taxon>
        <taxon>Clostridia</taxon>
        <taxon>Eubacteriales</taxon>
        <taxon>Oscillospiraceae</taxon>
        <taxon>Ruminiclostridium</taxon>
    </lineage>
</organism>
<evidence type="ECO:0000313" key="4">
    <source>
        <dbReference type="Proteomes" id="UP000014155"/>
    </source>
</evidence>